<organism evidence="2 3">
    <name type="scientific">Azospirillum thermophilum</name>
    <dbReference type="NCBI Taxonomy" id="2202148"/>
    <lineage>
        <taxon>Bacteria</taxon>
        <taxon>Pseudomonadati</taxon>
        <taxon>Pseudomonadota</taxon>
        <taxon>Alphaproteobacteria</taxon>
        <taxon>Rhodospirillales</taxon>
        <taxon>Azospirillaceae</taxon>
        <taxon>Azospirillum</taxon>
    </lineage>
</organism>
<dbReference type="EMBL" id="CP029353">
    <property type="protein sequence ID" value="AWK87651.1"/>
    <property type="molecule type" value="Genomic_DNA"/>
</dbReference>
<proteinExistence type="predicted"/>
<keyword evidence="3" id="KW-1185">Reference proteome</keyword>
<reference evidence="3" key="1">
    <citation type="submission" date="2018-05" db="EMBL/GenBank/DDBJ databases">
        <title>Azospirillum thermophila sp. nov., a novel isolated from hot spring.</title>
        <authorList>
            <person name="Zhao Z."/>
        </authorList>
    </citation>
    <scope>NUCLEOTIDE SEQUENCE [LARGE SCALE GENOMIC DNA]</scope>
    <source>
        <strain evidence="3">CFH 70021</strain>
    </source>
</reference>
<evidence type="ECO:0000256" key="1">
    <source>
        <dbReference type="SAM" id="MobiDB-lite"/>
    </source>
</evidence>
<gene>
    <name evidence="2" type="ORF">DEW08_16805</name>
</gene>
<dbReference type="KEGG" id="azz:DEW08_16805"/>
<dbReference type="Proteomes" id="UP000245629">
    <property type="component" value="Chromosome 2"/>
</dbReference>
<accession>A0A2S2CT11</accession>
<protein>
    <submittedName>
        <fullName evidence="2">Uncharacterized protein</fullName>
    </submittedName>
</protein>
<evidence type="ECO:0000313" key="2">
    <source>
        <dbReference type="EMBL" id="AWK87651.1"/>
    </source>
</evidence>
<evidence type="ECO:0000313" key="3">
    <source>
        <dbReference type="Proteomes" id="UP000245629"/>
    </source>
</evidence>
<name>A0A2S2CT11_9PROT</name>
<dbReference type="AlphaFoldDB" id="A0A2S2CT11"/>
<feature type="region of interest" description="Disordered" evidence="1">
    <location>
        <begin position="1"/>
        <end position="36"/>
    </location>
</feature>
<sequence length="200" mass="21605">MCLMETMMSTKTAARKTDEASAPASTPATPAASAPQPVPVRVYRAKTADLTFPEERTAKVVLPTELFLEADPATVAKRKGHQIDPSRPASHVAVMPNAKMLAETGNPYPAAGDHPSVVTGDNWRPYVAIAHHAFALLQERGEVGLRDVLDEAVKRAGFVQKPSYAESVVRDTLRDLACCGYAEAFTIGARKLYRTKEASK</sequence>
<feature type="compositionally biased region" description="Low complexity" evidence="1">
    <location>
        <begin position="20"/>
        <end position="35"/>
    </location>
</feature>